<organism evidence="1 2">
    <name type="scientific">Minwuia thermotolerans</name>
    <dbReference type="NCBI Taxonomy" id="2056226"/>
    <lineage>
        <taxon>Bacteria</taxon>
        <taxon>Pseudomonadati</taxon>
        <taxon>Pseudomonadota</taxon>
        <taxon>Alphaproteobacteria</taxon>
        <taxon>Minwuiales</taxon>
        <taxon>Minwuiaceae</taxon>
        <taxon>Minwuia</taxon>
    </lineage>
</organism>
<accession>A0A2M9G155</accession>
<protein>
    <submittedName>
        <fullName evidence="1">Uncharacterized protein</fullName>
    </submittedName>
</protein>
<keyword evidence="2" id="KW-1185">Reference proteome</keyword>
<reference evidence="1 2" key="1">
    <citation type="submission" date="2017-11" db="EMBL/GenBank/DDBJ databases">
        <title>Draft genome sequence of Rhizobiales bacterium SY3-13.</title>
        <authorList>
            <person name="Sun C."/>
        </authorList>
    </citation>
    <scope>NUCLEOTIDE SEQUENCE [LARGE SCALE GENOMIC DNA]</scope>
    <source>
        <strain evidence="1 2">SY3-13</strain>
    </source>
</reference>
<name>A0A2M9G155_9PROT</name>
<dbReference type="RefSeq" id="WP_109792044.1">
    <property type="nucleotide sequence ID" value="NZ_PHIG01000033.1"/>
</dbReference>
<comment type="caution">
    <text evidence="1">The sequence shown here is derived from an EMBL/GenBank/DDBJ whole genome shotgun (WGS) entry which is preliminary data.</text>
</comment>
<dbReference type="Proteomes" id="UP000229498">
    <property type="component" value="Unassembled WGS sequence"/>
</dbReference>
<evidence type="ECO:0000313" key="1">
    <source>
        <dbReference type="EMBL" id="PJK29414.1"/>
    </source>
</evidence>
<proteinExistence type="predicted"/>
<dbReference type="AlphaFoldDB" id="A0A2M9G155"/>
<sequence>MYQTIIEQQAYATARSGIGGDVFAPRDTRQCLRRLSYDPYAAGNGRQMVPRTFVERLPRDMADIASLAERQKTFITLMLPIVLRANEIMSLQRSMIRAESDPLMLEQAMRQYDACDLEQLDRRFDVVPPSLLLAIAAAATDWGRERTAHDLMALAPDSLASPANLPPSAVQALGGARRSHYRDLLSPMLDVIHGINTYRDGAALRRERSRQRRSRRFDGYRLALLLDGGHLKRSPFVRRVLYAMEGGALTRLDHAKLEAPVAVVH</sequence>
<evidence type="ECO:0000313" key="2">
    <source>
        <dbReference type="Proteomes" id="UP000229498"/>
    </source>
</evidence>
<gene>
    <name evidence="1" type="ORF">CVT23_12500</name>
</gene>
<dbReference type="EMBL" id="PHIG01000033">
    <property type="protein sequence ID" value="PJK29414.1"/>
    <property type="molecule type" value="Genomic_DNA"/>
</dbReference>